<dbReference type="EMBL" id="CAFBMC010000161">
    <property type="protein sequence ID" value="CAB4913858.1"/>
    <property type="molecule type" value="Genomic_DNA"/>
</dbReference>
<proteinExistence type="predicted"/>
<keyword evidence="1" id="KW-0472">Membrane</keyword>
<protein>
    <submittedName>
        <fullName evidence="2">Unannotated protein</fullName>
    </submittedName>
</protein>
<feature type="transmembrane region" description="Helical" evidence="1">
    <location>
        <begin position="21"/>
        <end position="40"/>
    </location>
</feature>
<sequence>MGPLPDLASQLRITIARYRRILAACCAGLATLFTLTLFLGSSDQVTTYGAPESILATLKADEVAVPILLINEQLAQAVEPGAYVQLIEISEGEQPNVIANRARVVSKGNAGGTFSQSNASLIVVAVPIQESVRVAAAGATGSLTLVMQPDIT</sequence>
<organism evidence="2">
    <name type="scientific">freshwater metagenome</name>
    <dbReference type="NCBI Taxonomy" id="449393"/>
    <lineage>
        <taxon>unclassified sequences</taxon>
        <taxon>metagenomes</taxon>
        <taxon>ecological metagenomes</taxon>
    </lineage>
</organism>
<gene>
    <name evidence="2" type="ORF">UFOPK3495_01756</name>
</gene>
<name>A0A6J7H457_9ZZZZ</name>
<accession>A0A6J7H457</accession>
<keyword evidence="1" id="KW-0812">Transmembrane</keyword>
<dbReference type="AlphaFoldDB" id="A0A6J7H457"/>
<evidence type="ECO:0000256" key="1">
    <source>
        <dbReference type="SAM" id="Phobius"/>
    </source>
</evidence>
<keyword evidence="1" id="KW-1133">Transmembrane helix</keyword>
<reference evidence="2" key="1">
    <citation type="submission" date="2020-05" db="EMBL/GenBank/DDBJ databases">
        <authorList>
            <person name="Chiriac C."/>
            <person name="Salcher M."/>
            <person name="Ghai R."/>
            <person name="Kavagutti S V."/>
        </authorList>
    </citation>
    <scope>NUCLEOTIDE SEQUENCE</scope>
</reference>
<evidence type="ECO:0000313" key="2">
    <source>
        <dbReference type="EMBL" id="CAB4913858.1"/>
    </source>
</evidence>